<dbReference type="EMBL" id="GBXM01063866">
    <property type="protein sequence ID" value="JAH44711.1"/>
    <property type="molecule type" value="Transcribed_RNA"/>
</dbReference>
<name>A0A0E9STR7_ANGAN</name>
<evidence type="ECO:0000313" key="1">
    <source>
        <dbReference type="EMBL" id="JAH44711.1"/>
    </source>
</evidence>
<accession>A0A0E9STR7</accession>
<reference evidence="1" key="2">
    <citation type="journal article" date="2015" name="Fish Shellfish Immunol.">
        <title>Early steps in the European eel (Anguilla anguilla)-Vibrio vulnificus interaction in the gills: Role of the RtxA13 toxin.</title>
        <authorList>
            <person name="Callol A."/>
            <person name="Pajuelo D."/>
            <person name="Ebbesson L."/>
            <person name="Teles M."/>
            <person name="MacKenzie S."/>
            <person name="Amaro C."/>
        </authorList>
    </citation>
    <scope>NUCLEOTIDE SEQUENCE</scope>
</reference>
<proteinExistence type="predicted"/>
<sequence>MAGAGSRETGMGVGITSRSFWRDLDHSHTLTLSPAQNHFSFY</sequence>
<organism evidence="1">
    <name type="scientific">Anguilla anguilla</name>
    <name type="common">European freshwater eel</name>
    <name type="synonym">Muraena anguilla</name>
    <dbReference type="NCBI Taxonomy" id="7936"/>
    <lineage>
        <taxon>Eukaryota</taxon>
        <taxon>Metazoa</taxon>
        <taxon>Chordata</taxon>
        <taxon>Craniata</taxon>
        <taxon>Vertebrata</taxon>
        <taxon>Euteleostomi</taxon>
        <taxon>Actinopterygii</taxon>
        <taxon>Neopterygii</taxon>
        <taxon>Teleostei</taxon>
        <taxon>Anguilliformes</taxon>
        <taxon>Anguillidae</taxon>
        <taxon>Anguilla</taxon>
    </lineage>
</organism>
<dbReference type="AlphaFoldDB" id="A0A0E9STR7"/>
<protein>
    <submittedName>
        <fullName evidence="1">Uncharacterized protein</fullName>
    </submittedName>
</protein>
<reference evidence="1" key="1">
    <citation type="submission" date="2014-11" db="EMBL/GenBank/DDBJ databases">
        <authorList>
            <person name="Amaro Gonzalez C."/>
        </authorList>
    </citation>
    <scope>NUCLEOTIDE SEQUENCE</scope>
</reference>